<keyword evidence="5" id="KW-0963">Cytoplasm</keyword>
<dbReference type="GO" id="GO:0019171">
    <property type="term" value="F:(3R)-hydroxyacyl-[acyl-carrier-protein] dehydratase activity"/>
    <property type="evidence" value="ECO:0007669"/>
    <property type="project" value="UniProtKB-EC"/>
</dbReference>
<accession>A0A0J1IQ62</accession>
<evidence type="ECO:0000313" key="12">
    <source>
        <dbReference type="Proteomes" id="UP000036045"/>
    </source>
</evidence>
<evidence type="ECO:0000256" key="1">
    <source>
        <dbReference type="ARBA" id="ARBA00001055"/>
    </source>
</evidence>
<evidence type="ECO:0000256" key="6">
    <source>
        <dbReference type="ARBA" id="ARBA00022516"/>
    </source>
</evidence>
<evidence type="ECO:0000256" key="2">
    <source>
        <dbReference type="ARBA" id="ARBA00004496"/>
    </source>
</evidence>
<dbReference type="RefSeq" id="WP_047940631.1">
    <property type="nucleotide sequence ID" value="NZ_CP053989.1"/>
</dbReference>
<dbReference type="GO" id="GO:0005737">
    <property type="term" value="C:cytoplasm"/>
    <property type="evidence" value="ECO:0007669"/>
    <property type="project" value="UniProtKB-SubCell"/>
</dbReference>
<dbReference type="GO" id="GO:0016020">
    <property type="term" value="C:membrane"/>
    <property type="evidence" value="ECO:0007669"/>
    <property type="project" value="GOC"/>
</dbReference>
<evidence type="ECO:0000256" key="10">
    <source>
        <dbReference type="ARBA" id="ARBA00025049"/>
    </source>
</evidence>
<dbReference type="PATRIC" id="fig|1397.4.peg.2116"/>
<comment type="caution">
    <text evidence="11">The sequence shown here is derived from an EMBL/GenBank/DDBJ whole genome shotgun (WGS) entry which is preliminary data.</text>
</comment>
<name>A0A0J1IQ62_NIACI</name>
<evidence type="ECO:0000256" key="4">
    <source>
        <dbReference type="ARBA" id="ARBA00013167"/>
    </source>
</evidence>
<evidence type="ECO:0000256" key="9">
    <source>
        <dbReference type="ARBA" id="ARBA00023239"/>
    </source>
</evidence>
<dbReference type="Proteomes" id="UP000036045">
    <property type="component" value="Unassembled WGS sequence"/>
</dbReference>
<evidence type="ECO:0000256" key="8">
    <source>
        <dbReference type="ARBA" id="ARBA00023098"/>
    </source>
</evidence>
<comment type="similarity">
    <text evidence="3">Belongs to the thioester dehydratase family. FabZ subfamily.</text>
</comment>
<keyword evidence="8" id="KW-0443">Lipid metabolism</keyword>
<evidence type="ECO:0000256" key="5">
    <source>
        <dbReference type="ARBA" id="ARBA00022490"/>
    </source>
</evidence>
<keyword evidence="7" id="KW-0441">Lipid A biosynthesis</keyword>
<dbReference type="Pfam" id="PF07977">
    <property type="entry name" value="FabA"/>
    <property type="match status" value="1"/>
</dbReference>
<dbReference type="GO" id="GO:0009245">
    <property type="term" value="P:lipid A biosynthetic process"/>
    <property type="evidence" value="ECO:0007669"/>
    <property type="project" value="UniProtKB-KW"/>
</dbReference>
<keyword evidence="9" id="KW-0456">Lyase</keyword>
<dbReference type="GeneID" id="56349868"/>
<dbReference type="SUPFAM" id="SSF54637">
    <property type="entry name" value="Thioesterase/thiol ester dehydrase-isomerase"/>
    <property type="match status" value="1"/>
</dbReference>
<proteinExistence type="inferred from homology"/>
<comment type="catalytic activity">
    <reaction evidence="1">
        <text>a (3R)-hydroxyacyl-[ACP] = a (2E)-enoyl-[ACP] + H2O</text>
        <dbReference type="Rhea" id="RHEA:13097"/>
        <dbReference type="Rhea" id="RHEA-COMP:9925"/>
        <dbReference type="Rhea" id="RHEA-COMP:9945"/>
        <dbReference type="ChEBI" id="CHEBI:15377"/>
        <dbReference type="ChEBI" id="CHEBI:78784"/>
        <dbReference type="ChEBI" id="CHEBI:78827"/>
        <dbReference type="EC" id="4.2.1.59"/>
    </reaction>
</comment>
<comment type="subcellular location">
    <subcellularLocation>
        <location evidence="2">Cytoplasm</location>
    </subcellularLocation>
</comment>
<gene>
    <name evidence="11" type="ORF">ABW02_04130</name>
</gene>
<reference evidence="11 12" key="1">
    <citation type="submission" date="2015-05" db="EMBL/GenBank/DDBJ databases">
        <title>Whole genome sequence and identification of bacterial endophytes from Costus igneus.</title>
        <authorList>
            <person name="Lee Y.P."/>
            <person name="Gan H.M."/>
            <person name="Eng W."/>
            <person name="Wheatley M.S."/>
            <person name="Caraballo A."/>
            <person name="Polter S."/>
            <person name="Savka M.A."/>
            <person name="Hudson A.O."/>
        </authorList>
    </citation>
    <scope>NUCLEOTIDE SEQUENCE [LARGE SCALE GENOMIC DNA]</scope>
    <source>
        <strain evidence="11 12">RIT379</strain>
    </source>
</reference>
<dbReference type="PANTHER" id="PTHR30272:SF1">
    <property type="entry name" value="3-HYDROXYACYL-[ACYL-CARRIER-PROTEIN] DEHYDRATASE"/>
    <property type="match status" value="1"/>
</dbReference>
<dbReference type="InterPro" id="IPR029069">
    <property type="entry name" value="HotDog_dom_sf"/>
</dbReference>
<evidence type="ECO:0000256" key="3">
    <source>
        <dbReference type="ARBA" id="ARBA00009174"/>
    </source>
</evidence>
<dbReference type="CDD" id="cd01288">
    <property type="entry name" value="FabZ"/>
    <property type="match status" value="1"/>
</dbReference>
<keyword evidence="12" id="KW-1185">Reference proteome</keyword>
<dbReference type="Gene3D" id="3.10.129.10">
    <property type="entry name" value="Hotdog Thioesterase"/>
    <property type="match status" value="1"/>
</dbReference>
<organism evidence="11 12">
    <name type="scientific">Niallia circulans</name>
    <name type="common">Bacillus circulans</name>
    <dbReference type="NCBI Taxonomy" id="1397"/>
    <lineage>
        <taxon>Bacteria</taxon>
        <taxon>Bacillati</taxon>
        <taxon>Bacillota</taxon>
        <taxon>Bacilli</taxon>
        <taxon>Bacillales</taxon>
        <taxon>Bacillaceae</taxon>
        <taxon>Niallia</taxon>
    </lineage>
</organism>
<keyword evidence="6" id="KW-0444">Lipid biosynthesis</keyword>
<dbReference type="EMBL" id="LDPH01000002">
    <property type="protein sequence ID" value="KLV28078.1"/>
    <property type="molecule type" value="Genomic_DNA"/>
</dbReference>
<dbReference type="AlphaFoldDB" id="A0A0J1IQ62"/>
<comment type="function">
    <text evidence="10">Involved in unsaturated fatty acids biosynthesis. Catalyzes the dehydration of short chain beta-hydroxyacyl-ACPs and long chain saturated and unsaturated beta-hydroxyacyl-ACPs.</text>
</comment>
<dbReference type="EC" id="4.2.1.59" evidence="4"/>
<dbReference type="FunFam" id="3.10.129.10:FF:000001">
    <property type="entry name" value="3-hydroxyacyl-[acyl-carrier-protein] dehydratase FabZ"/>
    <property type="match status" value="1"/>
</dbReference>
<evidence type="ECO:0000256" key="7">
    <source>
        <dbReference type="ARBA" id="ARBA00022556"/>
    </source>
</evidence>
<dbReference type="PANTHER" id="PTHR30272">
    <property type="entry name" value="3-HYDROXYACYL-[ACYL-CARRIER-PROTEIN] DEHYDRATASE"/>
    <property type="match status" value="1"/>
</dbReference>
<dbReference type="NCBIfam" id="NF000582">
    <property type="entry name" value="PRK00006.1"/>
    <property type="match status" value="1"/>
</dbReference>
<protein>
    <recommendedName>
        <fullName evidence="4">3-hydroxyacyl-[acyl-carrier-protein] dehydratase</fullName>
        <ecNumber evidence="4">4.2.1.59</ecNumber>
    </recommendedName>
</protein>
<evidence type="ECO:0000313" key="11">
    <source>
        <dbReference type="EMBL" id="KLV28078.1"/>
    </source>
</evidence>
<dbReference type="InterPro" id="IPR013114">
    <property type="entry name" value="FabA_FabZ"/>
</dbReference>
<sequence length="139" mass="15420">MMNLQKVKDILSRYPLPLVDEILELKEGKMAVGVKQINKEDTFATGQNPNNPIMPGVLIIEAIAQVTAVAIHSEEKHRNKFALLAGINHSKIRKPVFPGDELCMEVMVEKVKNSFAKARGKATVAGELICEAEFLFSFQ</sequence>